<dbReference type="GO" id="GO:0015205">
    <property type="term" value="F:nucleobase transmembrane transporter activity"/>
    <property type="evidence" value="ECO:0007669"/>
    <property type="project" value="UniProtKB-ARBA"/>
</dbReference>
<sequence>MGKCPMAIGCAISLTAFTAFSLVLGQQVSIPVALGAIFLMGVVFTLISATVFVLGFYVICQAALPRCWNWYWFILTDYCRH</sequence>
<reference evidence="6 7" key="1">
    <citation type="submission" date="2018-06" db="EMBL/GenBank/DDBJ databases">
        <authorList>
            <consortium name="Pathogen Informatics"/>
            <person name="Doyle S."/>
        </authorList>
    </citation>
    <scope>NUCLEOTIDE SEQUENCE [LARGE SCALE GENOMIC DNA]</scope>
    <source>
        <strain evidence="6 7">NCTC10638</strain>
    </source>
</reference>
<accession>A0A378MYW5</accession>
<evidence type="ECO:0000256" key="2">
    <source>
        <dbReference type="ARBA" id="ARBA00022692"/>
    </source>
</evidence>
<gene>
    <name evidence="6" type="primary">yjcD_4</name>
    <name evidence="6" type="ORF">NCTC10638_01922</name>
</gene>
<feature type="transmembrane region" description="Helical" evidence="5">
    <location>
        <begin position="35"/>
        <end position="59"/>
    </location>
</feature>
<evidence type="ECO:0000313" key="6">
    <source>
        <dbReference type="EMBL" id="STY60716.1"/>
    </source>
</evidence>
<evidence type="ECO:0000256" key="3">
    <source>
        <dbReference type="ARBA" id="ARBA00022989"/>
    </source>
</evidence>
<proteinExistence type="predicted"/>
<comment type="subcellular location">
    <subcellularLocation>
        <location evidence="1">Membrane</location>
        <topology evidence="1">Multi-pass membrane protein</topology>
    </subcellularLocation>
</comment>
<evidence type="ECO:0000313" key="7">
    <source>
        <dbReference type="Proteomes" id="UP000254802"/>
    </source>
</evidence>
<dbReference type="EMBL" id="UGPN01000002">
    <property type="protein sequence ID" value="STY60716.1"/>
    <property type="molecule type" value="Genomic_DNA"/>
</dbReference>
<dbReference type="AlphaFoldDB" id="A0A378MYW5"/>
<evidence type="ECO:0000256" key="4">
    <source>
        <dbReference type="ARBA" id="ARBA00023136"/>
    </source>
</evidence>
<dbReference type="Proteomes" id="UP000254802">
    <property type="component" value="Unassembled WGS sequence"/>
</dbReference>
<organism evidence="6 7">
    <name type="scientific">Mannheimia haemolytica</name>
    <name type="common">Pasteurella haemolytica</name>
    <dbReference type="NCBI Taxonomy" id="75985"/>
    <lineage>
        <taxon>Bacteria</taxon>
        <taxon>Pseudomonadati</taxon>
        <taxon>Pseudomonadota</taxon>
        <taxon>Gammaproteobacteria</taxon>
        <taxon>Pasteurellales</taxon>
        <taxon>Pasteurellaceae</taxon>
        <taxon>Mannheimia</taxon>
    </lineage>
</organism>
<dbReference type="Pfam" id="PF00860">
    <property type="entry name" value="Xan_ur_permease"/>
    <property type="match status" value="1"/>
</dbReference>
<keyword evidence="2 5" id="KW-0812">Transmembrane</keyword>
<dbReference type="InterPro" id="IPR006043">
    <property type="entry name" value="NCS2"/>
</dbReference>
<keyword evidence="4 5" id="KW-0472">Membrane</keyword>
<keyword evidence="3 5" id="KW-1133">Transmembrane helix</keyword>
<evidence type="ECO:0000256" key="1">
    <source>
        <dbReference type="ARBA" id="ARBA00004141"/>
    </source>
</evidence>
<protein>
    <submittedName>
        <fullName evidence="6">Permease yjcD</fullName>
    </submittedName>
</protein>
<dbReference type="GO" id="GO:0016020">
    <property type="term" value="C:membrane"/>
    <property type="evidence" value="ECO:0007669"/>
    <property type="project" value="UniProtKB-SubCell"/>
</dbReference>
<evidence type="ECO:0000256" key="5">
    <source>
        <dbReference type="SAM" id="Phobius"/>
    </source>
</evidence>
<name>A0A378MYW5_MANHA</name>